<name>A0AAV2ZGC2_9STRA</name>
<reference evidence="4" key="2">
    <citation type="journal article" date="2023" name="Microbiol Resour">
        <title>Decontamination and Annotation of the Draft Genome Sequence of the Oomycete Lagenidium giganteum ARSEF 373.</title>
        <authorList>
            <person name="Morgan W.R."/>
            <person name="Tartar A."/>
        </authorList>
    </citation>
    <scope>NUCLEOTIDE SEQUENCE</scope>
    <source>
        <strain evidence="4">ARSEF 373</strain>
    </source>
</reference>
<keyword evidence="2" id="KW-0812">Transmembrane</keyword>
<feature type="transmembrane region" description="Helical" evidence="2">
    <location>
        <begin position="612"/>
        <end position="638"/>
    </location>
</feature>
<evidence type="ECO:0000259" key="3">
    <source>
        <dbReference type="Pfam" id="PF22422"/>
    </source>
</evidence>
<evidence type="ECO:0000256" key="2">
    <source>
        <dbReference type="SAM" id="Phobius"/>
    </source>
</evidence>
<dbReference type="InterPro" id="IPR008928">
    <property type="entry name" value="6-hairpin_glycosidase_sf"/>
</dbReference>
<dbReference type="Gene3D" id="1.50.10.10">
    <property type="match status" value="1"/>
</dbReference>
<proteinExistence type="predicted"/>
<reference evidence="4" key="1">
    <citation type="submission" date="2022-11" db="EMBL/GenBank/DDBJ databases">
        <authorList>
            <person name="Morgan W.R."/>
            <person name="Tartar A."/>
        </authorList>
    </citation>
    <scope>NUCLEOTIDE SEQUENCE</scope>
    <source>
        <strain evidence="4">ARSEF 373</strain>
    </source>
</reference>
<feature type="compositionally biased region" description="Acidic residues" evidence="1">
    <location>
        <begin position="694"/>
        <end position="705"/>
    </location>
</feature>
<feature type="region of interest" description="Disordered" evidence="1">
    <location>
        <begin position="694"/>
        <end position="722"/>
    </location>
</feature>
<dbReference type="GO" id="GO:0005975">
    <property type="term" value="P:carbohydrate metabolic process"/>
    <property type="evidence" value="ECO:0007669"/>
    <property type="project" value="InterPro"/>
</dbReference>
<feature type="region of interest" description="Disordered" evidence="1">
    <location>
        <begin position="647"/>
        <end position="676"/>
    </location>
</feature>
<keyword evidence="5" id="KW-1185">Reference proteome</keyword>
<gene>
    <name evidence="4" type="ORF">N0F65_004282</name>
</gene>
<protein>
    <recommendedName>
        <fullName evidence="3">Mannosylglycerate hydrolase MGH1-like glycoside hydrolase domain-containing protein</fullName>
    </recommendedName>
</protein>
<feature type="non-terminal residue" evidence="4">
    <location>
        <position position="1"/>
    </location>
</feature>
<keyword evidence="2" id="KW-1133">Transmembrane helix</keyword>
<dbReference type="InterPro" id="IPR054491">
    <property type="entry name" value="MGH1-like_GH"/>
</dbReference>
<accession>A0AAV2ZGC2</accession>
<dbReference type="Proteomes" id="UP001146120">
    <property type="component" value="Unassembled WGS sequence"/>
</dbReference>
<dbReference type="AlphaFoldDB" id="A0AAV2ZGC2"/>
<comment type="caution">
    <text evidence="4">The sequence shown here is derived from an EMBL/GenBank/DDBJ whole genome shotgun (WGS) entry which is preliminary data.</text>
</comment>
<sequence>HVRHGRHSDTDDASCSNLPLANSITNSIELERTRVGWKNALDRHDLAVPIACDEEQLTSKAHALLNAHYDEQLGAVAPGPVEVVGFQHLIVADALLAAQAIAHKDFAKATQQFLRVLSYQHDDGAIPHIVYGPTVNKSTVWFATNKTFLPGPALWGSFAKQNNTPAASLPTSSVLAPPIVADVAWQIFQLAPFEIVLGVVSYPNDGVQFLCNSYGRLRKLHQYLLSTRRSSETSLYDMQHLWESFSPDFQDWRDFLATIKQHPDYDRFTSTIPDDAKSSYERSISSISNDPERDVQDIYEPLLYVAACTGGANSTGERCRLRLKDVEFNALVLQSMKALQRIAVVLSDHGSMCSKLDESQDELKLHIIEYQREIESLDTAIRSASAFWNETDEVNEARRFLWLSNWVLTHILLCMQFYMDYVDRESRSSVRGILPALPGKLRDDHAMGFLGHFFGSSDHDQFLCQSHPVSIYPCSRLGESSTPLKTVTHVIYNHYAQRAFTIPRKSHFDVSFIQNEMPGMATFLRNKTLTLYCAQRSVRPQFSIAFNSSTGRAIDGFHGSHIGSSAAAATILNIILPPGNKHYAWWLGSLFLSPVAPLPSPDTPPIDHRMLTVIMCVELIVAFAVAISCVLFSVYFVVNRPRDNVQSASVKHKRRHVEISSRKNPQPSKNREPALTLTPSSVYASATSGADLDLEESLLSEDDEHEYGSIEASPQRPRSDSLWSSAKEFLMGISPW</sequence>
<evidence type="ECO:0000256" key="1">
    <source>
        <dbReference type="SAM" id="MobiDB-lite"/>
    </source>
</evidence>
<dbReference type="InterPro" id="IPR012341">
    <property type="entry name" value="6hp_glycosidase-like_sf"/>
</dbReference>
<evidence type="ECO:0000313" key="5">
    <source>
        <dbReference type="Proteomes" id="UP001146120"/>
    </source>
</evidence>
<dbReference type="EMBL" id="DAKRPA010000011">
    <property type="protein sequence ID" value="DBA04174.1"/>
    <property type="molecule type" value="Genomic_DNA"/>
</dbReference>
<keyword evidence="2" id="KW-0472">Membrane</keyword>
<dbReference type="Pfam" id="PF22422">
    <property type="entry name" value="MGH1-like_GH"/>
    <property type="match status" value="1"/>
</dbReference>
<dbReference type="SUPFAM" id="SSF48208">
    <property type="entry name" value="Six-hairpin glycosidases"/>
    <property type="match status" value="1"/>
</dbReference>
<feature type="domain" description="Mannosylglycerate hydrolase MGH1-like glycoside hydrolase" evidence="3">
    <location>
        <begin position="88"/>
        <end position="361"/>
    </location>
</feature>
<evidence type="ECO:0000313" key="4">
    <source>
        <dbReference type="EMBL" id="DBA04174.1"/>
    </source>
</evidence>
<organism evidence="4 5">
    <name type="scientific">Lagenidium giganteum</name>
    <dbReference type="NCBI Taxonomy" id="4803"/>
    <lineage>
        <taxon>Eukaryota</taxon>
        <taxon>Sar</taxon>
        <taxon>Stramenopiles</taxon>
        <taxon>Oomycota</taxon>
        <taxon>Peronosporomycetes</taxon>
        <taxon>Pythiales</taxon>
        <taxon>Pythiaceae</taxon>
    </lineage>
</organism>